<dbReference type="InterPro" id="IPR014710">
    <property type="entry name" value="RmlC-like_jellyroll"/>
</dbReference>
<evidence type="ECO:0000256" key="2">
    <source>
        <dbReference type="PROSITE-ProRule" id="PRU00703"/>
    </source>
</evidence>
<dbReference type="InterPro" id="IPR046342">
    <property type="entry name" value="CBS_dom_sf"/>
</dbReference>
<keyword evidence="7" id="KW-1185">Reference proteome</keyword>
<dbReference type="CDD" id="cd04587">
    <property type="entry name" value="CBS_pair_CAP-ED_NT_Pol-beta-like_DUF294_assoc"/>
    <property type="match status" value="1"/>
</dbReference>
<organism evidence="5 7">
    <name type="scientific">Ardenticatena maritima</name>
    <dbReference type="NCBI Taxonomy" id="872965"/>
    <lineage>
        <taxon>Bacteria</taxon>
        <taxon>Bacillati</taxon>
        <taxon>Chloroflexota</taxon>
        <taxon>Ardenticatenia</taxon>
        <taxon>Ardenticatenales</taxon>
        <taxon>Ardenticatenaceae</taxon>
        <taxon>Ardenticatena</taxon>
    </lineage>
</organism>
<name>A0A0M9UCI0_9CHLR</name>
<dbReference type="Pfam" id="PF10335">
    <property type="entry name" value="DUF294_C"/>
    <property type="match status" value="1"/>
</dbReference>
<sequence>MQPSDFLRQTPPFDQLDEATIQQIVATLKIVRYPAKTPILEAGGEPSHFLYIVYSGSVRLERNGRTVLLLEEGDLFGFPSLLAQRPPVFDVITDEESVIYQIREPVFRDLLQRIPAFADYFLRGLGERLRRTTTIEPTAPTGLADFTTSVQTLIQRPPVFVAPQSSVAEAARTMHRHNISSVLVEHDPVGILTVRDLRSRVLAAERPPETPVHSVMSCPAITIPATATLLEALLVMIEHGIHHLPIEQAGRIIGVITDTDLLHHQLHNPLLLFERLRRAQRVDDVRTYTRDLTATVVWLFENGLDVLHIGRIVATLNDTLTTRLITLAEHELGAPPCPYAWLVFGSEGRMEQLLITDQDNALVYAETTPEHDAYFAQFAAFVVEGLMAAGFPPCKGGYMATHWRRPLDEWERLFRTLVDTPTPDALLEAGIFFDMRRVHGTLSLAPLETIIRHSGTQPRFLAHMARAAQAWQPPLGFLRRIRDEQGKVDLKRGGIAPIVALARLYALEAQSPARATVERLHDAIARGILSEEGGETLQEAFRFLMRLRLRAQLDAVRAHQQPGNAITLASLSSLERRMLKETFLAIRDMQEAIGLRYQTDLLG</sequence>
<dbReference type="InterPro" id="IPR051257">
    <property type="entry name" value="Diverse_CBS-Domain"/>
</dbReference>
<dbReference type="Pfam" id="PF00027">
    <property type="entry name" value="cNMP_binding"/>
    <property type="match status" value="1"/>
</dbReference>
<accession>A0A0M9UCI0</accession>
<evidence type="ECO:0000313" key="8">
    <source>
        <dbReference type="Proteomes" id="UP000050502"/>
    </source>
</evidence>
<dbReference type="OrthoDB" id="9810963at2"/>
<dbReference type="AlphaFoldDB" id="A0A0M9UCI0"/>
<dbReference type="Gene3D" id="3.10.580.10">
    <property type="entry name" value="CBS-domain"/>
    <property type="match status" value="1"/>
</dbReference>
<feature type="domain" description="CBS" evidence="4">
    <location>
        <begin position="154"/>
        <end position="209"/>
    </location>
</feature>
<reference evidence="7" key="3">
    <citation type="submission" date="2015-08" db="EMBL/GenBank/DDBJ databases">
        <title>Draft Genome Sequence of a Heterotrophic Facultative Anaerobic Bacterium Ardenticatena maritima Strain 110S.</title>
        <authorList>
            <person name="Kawaichi S."/>
            <person name="Yoshida T."/>
            <person name="Sako Y."/>
            <person name="Nakamura R."/>
        </authorList>
    </citation>
    <scope>NUCLEOTIDE SEQUENCE [LARGE SCALE GENOMIC DNA]</scope>
    <source>
        <strain evidence="7">110S</strain>
    </source>
</reference>
<dbReference type="InterPro" id="IPR000644">
    <property type="entry name" value="CBS_dom"/>
</dbReference>
<dbReference type="EMBL" id="LGKN01000003">
    <property type="protein sequence ID" value="KPL89188.1"/>
    <property type="molecule type" value="Genomic_DNA"/>
</dbReference>
<reference evidence="6 8" key="2">
    <citation type="submission" date="2015-07" db="EMBL/GenBank/DDBJ databases">
        <title>Whole genome sequence of Ardenticatena maritima DSM 23922.</title>
        <authorList>
            <person name="Hemp J."/>
            <person name="Ward L.M."/>
            <person name="Pace L.A."/>
            <person name="Fischer W.W."/>
        </authorList>
    </citation>
    <scope>NUCLEOTIDE SEQUENCE [LARGE SCALE GENOMIC DNA]</scope>
    <source>
        <strain evidence="6 8">110S</strain>
    </source>
</reference>
<protein>
    <submittedName>
        <fullName evidence="5">CBS domain-containing protein</fullName>
    </submittedName>
    <submittedName>
        <fullName evidence="6">Cyclic nucleotide-binding protein</fullName>
    </submittedName>
</protein>
<dbReference type="PROSITE" id="PS51371">
    <property type="entry name" value="CBS"/>
    <property type="match status" value="2"/>
</dbReference>
<dbReference type="CDD" id="cd05401">
    <property type="entry name" value="NT_GlnE_GlnD_like"/>
    <property type="match status" value="1"/>
</dbReference>
<dbReference type="RefSeq" id="WP_054492756.1">
    <property type="nucleotide sequence ID" value="NZ_BBZA01000089.1"/>
</dbReference>
<dbReference type="SUPFAM" id="SSF54631">
    <property type="entry name" value="CBS-domain pair"/>
    <property type="match status" value="1"/>
</dbReference>
<dbReference type="Pfam" id="PF00571">
    <property type="entry name" value="CBS"/>
    <property type="match status" value="2"/>
</dbReference>
<comment type="caution">
    <text evidence="5">The sequence shown here is derived from an EMBL/GenBank/DDBJ whole genome shotgun (WGS) entry which is preliminary data.</text>
</comment>
<dbReference type="SMART" id="SM00100">
    <property type="entry name" value="cNMP"/>
    <property type="match status" value="1"/>
</dbReference>
<proteinExistence type="predicted"/>
<dbReference type="Pfam" id="PF03445">
    <property type="entry name" value="DUF294"/>
    <property type="match status" value="1"/>
</dbReference>
<evidence type="ECO:0000256" key="1">
    <source>
        <dbReference type="ARBA" id="ARBA00023122"/>
    </source>
</evidence>
<dbReference type="STRING" id="872965.SE16_01400"/>
<dbReference type="PROSITE" id="PS50042">
    <property type="entry name" value="CNMP_BINDING_3"/>
    <property type="match status" value="1"/>
</dbReference>
<feature type="domain" description="Cyclic nucleotide-binding" evidence="3">
    <location>
        <begin position="12"/>
        <end position="111"/>
    </location>
</feature>
<dbReference type="InterPro" id="IPR005105">
    <property type="entry name" value="GlnD_Uridyltrans_N"/>
</dbReference>
<evidence type="ECO:0000313" key="7">
    <source>
        <dbReference type="Proteomes" id="UP000037784"/>
    </source>
</evidence>
<evidence type="ECO:0000259" key="3">
    <source>
        <dbReference type="PROSITE" id="PS50042"/>
    </source>
</evidence>
<dbReference type="InterPro" id="IPR018490">
    <property type="entry name" value="cNMP-bd_dom_sf"/>
</dbReference>
<evidence type="ECO:0000259" key="4">
    <source>
        <dbReference type="PROSITE" id="PS51371"/>
    </source>
</evidence>
<dbReference type="SUPFAM" id="SSF51206">
    <property type="entry name" value="cAMP-binding domain-like"/>
    <property type="match status" value="1"/>
</dbReference>
<dbReference type="Proteomes" id="UP000037784">
    <property type="component" value="Unassembled WGS sequence"/>
</dbReference>
<dbReference type="CDD" id="cd00038">
    <property type="entry name" value="CAP_ED"/>
    <property type="match status" value="1"/>
</dbReference>
<dbReference type="SMART" id="SM00116">
    <property type="entry name" value="CBS"/>
    <property type="match status" value="2"/>
</dbReference>
<dbReference type="InterPro" id="IPR018821">
    <property type="entry name" value="DUF294_put_nucleoTrafse_sb-bd"/>
</dbReference>
<gene>
    <name evidence="5" type="ORF">ARMA_1290</name>
    <name evidence="6" type="ORF">SE16_01400</name>
</gene>
<dbReference type="PATRIC" id="fig|872965.6.peg.223"/>
<evidence type="ECO:0000313" key="6">
    <source>
        <dbReference type="EMBL" id="KPL89188.1"/>
    </source>
</evidence>
<keyword evidence="1 2" id="KW-0129">CBS domain</keyword>
<reference evidence="5" key="1">
    <citation type="journal article" date="2015" name="Genome Announc.">
        <title>Draft Genome Sequence of a Heterotrophic Facultative Anaerobic Thermophilic Bacterium, Ardenticatena maritima Strain 110ST.</title>
        <authorList>
            <person name="Kawaichi S."/>
            <person name="Yoshida T."/>
            <person name="Sako Y."/>
            <person name="Nakamura R."/>
        </authorList>
    </citation>
    <scope>NUCLEOTIDE SEQUENCE [LARGE SCALE GENOMIC DNA]</scope>
    <source>
        <strain evidence="5">110S</strain>
    </source>
</reference>
<dbReference type="Proteomes" id="UP000050502">
    <property type="component" value="Unassembled WGS sequence"/>
</dbReference>
<evidence type="ECO:0000313" key="5">
    <source>
        <dbReference type="EMBL" id="GAP62867.1"/>
    </source>
</evidence>
<dbReference type="PANTHER" id="PTHR43080:SF2">
    <property type="entry name" value="CBS DOMAIN-CONTAINING PROTEIN"/>
    <property type="match status" value="1"/>
</dbReference>
<feature type="domain" description="CBS" evidence="4">
    <location>
        <begin position="216"/>
        <end position="272"/>
    </location>
</feature>
<dbReference type="EMBL" id="BBZA01000089">
    <property type="protein sequence ID" value="GAP62867.1"/>
    <property type="molecule type" value="Genomic_DNA"/>
</dbReference>
<dbReference type="PANTHER" id="PTHR43080">
    <property type="entry name" value="CBS DOMAIN-CONTAINING PROTEIN CBSX3, MITOCHONDRIAL"/>
    <property type="match status" value="1"/>
</dbReference>
<dbReference type="InterPro" id="IPR000595">
    <property type="entry name" value="cNMP-bd_dom"/>
</dbReference>
<dbReference type="Gene3D" id="2.60.120.10">
    <property type="entry name" value="Jelly Rolls"/>
    <property type="match status" value="1"/>
</dbReference>
<dbReference type="GO" id="GO:0008773">
    <property type="term" value="F:[protein-PII] uridylyltransferase activity"/>
    <property type="evidence" value="ECO:0007669"/>
    <property type="project" value="InterPro"/>
</dbReference>